<gene>
    <name evidence="2" type="ORF">C0Q88_12050</name>
</gene>
<name>A0A2N4TSM0_RALPI</name>
<feature type="region of interest" description="Disordered" evidence="1">
    <location>
        <begin position="1"/>
        <end position="34"/>
    </location>
</feature>
<dbReference type="OrthoDB" id="8926662at2"/>
<dbReference type="NCBIfam" id="TIGR02558">
    <property type="entry name" value="HrpB2"/>
    <property type="match status" value="1"/>
</dbReference>
<protein>
    <submittedName>
        <fullName evidence="2">Type III secretion protein HrpB2</fullName>
    </submittedName>
</protein>
<comment type="caution">
    <text evidence="2">The sequence shown here is derived from an EMBL/GenBank/DDBJ whole genome shotgun (WGS) entry which is preliminary data.</text>
</comment>
<dbReference type="RefSeq" id="WP_102065734.1">
    <property type="nucleotide sequence ID" value="NZ_PKQE01000002.1"/>
</dbReference>
<evidence type="ECO:0000313" key="2">
    <source>
        <dbReference type="EMBL" id="PLC42671.1"/>
    </source>
</evidence>
<sequence>MIQGPTAIPPVTAQMPGVPGTGTAPAESTTSAPAPELVSRFESLLQNARHGQHHAKGPSAIGELVKKEDAAVQATMARVEAMPEAERGMSMQEVVAEGVRVQMECAATMTKIHLGSTIAHSGKNAVQTLMRNQ</sequence>
<organism evidence="2 3">
    <name type="scientific">Ralstonia pickettii</name>
    <name type="common">Burkholderia pickettii</name>
    <dbReference type="NCBI Taxonomy" id="329"/>
    <lineage>
        <taxon>Bacteria</taxon>
        <taxon>Pseudomonadati</taxon>
        <taxon>Pseudomonadota</taxon>
        <taxon>Betaproteobacteria</taxon>
        <taxon>Burkholderiales</taxon>
        <taxon>Burkholderiaceae</taxon>
        <taxon>Ralstonia</taxon>
    </lineage>
</organism>
<dbReference type="Pfam" id="PF09487">
    <property type="entry name" value="HrpB2"/>
    <property type="match status" value="1"/>
</dbReference>
<dbReference type="Proteomes" id="UP000234456">
    <property type="component" value="Unassembled WGS sequence"/>
</dbReference>
<feature type="compositionally biased region" description="Low complexity" evidence="1">
    <location>
        <begin position="21"/>
        <end position="34"/>
    </location>
</feature>
<dbReference type="InterPro" id="IPR013391">
    <property type="entry name" value="T3SS_HrpB2"/>
</dbReference>
<evidence type="ECO:0000313" key="3">
    <source>
        <dbReference type="Proteomes" id="UP000234456"/>
    </source>
</evidence>
<proteinExistence type="predicted"/>
<dbReference type="EMBL" id="PKQE01000002">
    <property type="protein sequence ID" value="PLC42671.1"/>
    <property type="molecule type" value="Genomic_DNA"/>
</dbReference>
<reference evidence="2 3" key="1">
    <citation type="submission" date="2017-12" db="EMBL/GenBank/DDBJ databases">
        <title>Draft genome sequence of Ralstonia pickettii 52.</title>
        <authorList>
            <person name="Zheng B."/>
        </authorList>
    </citation>
    <scope>NUCLEOTIDE SEQUENCE [LARGE SCALE GENOMIC DNA]</scope>
    <source>
        <strain evidence="2 3">52</strain>
    </source>
</reference>
<dbReference type="AlphaFoldDB" id="A0A2N4TSM0"/>
<evidence type="ECO:0000256" key="1">
    <source>
        <dbReference type="SAM" id="MobiDB-lite"/>
    </source>
</evidence>
<accession>A0A2N4TSM0</accession>